<proteinExistence type="predicted"/>
<feature type="chain" id="PRO_5007573000" description="Lipoprotein" evidence="1">
    <location>
        <begin position="22"/>
        <end position="233"/>
    </location>
</feature>
<dbReference type="RefSeq" id="WP_061833301.1">
    <property type="nucleotide sequence ID" value="NZ_LUKE01000001.1"/>
</dbReference>
<dbReference type="AlphaFoldDB" id="A0A150WN73"/>
<gene>
    <name evidence="2" type="ORF">AZI86_01385</name>
</gene>
<evidence type="ECO:0000256" key="1">
    <source>
        <dbReference type="SAM" id="SignalP"/>
    </source>
</evidence>
<name>A0A150WN73_BDEBC</name>
<protein>
    <recommendedName>
        <fullName evidence="4">Lipoprotein</fullName>
    </recommendedName>
</protein>
<dbReference type="PROSITE" id="PS51257">
    <property type="entry name" value="PROKAR_LIPOPROTEIN"/>
    <property type="match status" value="1"/>
</dbReference>
<evidence type="ECO:0000313" key="3">
    <source>
        <dbReference type="Proteomes" id="UP000075320"/>
    </source>
</evidence>
<accession>A0A150WN73</accession>
<evidence type="ECO:0000313" key="2">
    <source>
        <dbReference type="EMBL" id="KYG65757.1"/>
    </source>
</evidence>
<keyword evidence="3" id="KW-1185">Reference proteome</keyword>
<feature type="signal peptide" evidence="1">
    <location>
        <begin position="1"/>
        <end position="21"/>
    </location>
</feature>
<reference evidence="2 3" key="1">
    <citation type="submission" date="2016-03" db="EMBL/GenBank/DDBJ databases">
        <authorList>
            <person name="Ploux O."/>
        </authorList>
    </citation>
    <scope>NUCLEOTIDE SEQUENCE [LARGE SCALE GENOMIC DNA]</scope>
    <source>
        <strain evidence="2 3">R0</strain>
    </source>
</reference>
<organism evidence="2 3">
    <name type="scientific">Bdellovibrio bacteriovorus</name>
    <dbReference type="NCBI Taxonomy" id="959"/>
    <lineage>
        <taxon>Bacteria</taxon>
        <taxon>Pseudomonadati</taxon>
        <taxon>Bdellovibrionota</taxon>
        <taxon>Bdellovibrionia</taxon>
        <taxon>Bdellovibrionales</taxon>
        <taxon>Pseudobdellovibrionaceae</taxon>
        <taxon>Bdellovibrio</taxon>
    </lineage>
</organism>
<keyword evidence="1" id="KW-0732">Signal</keyword>
<evidence type="ECO:0008006" key="4">
    <source>
        <dbReference type="Google" id="ProtNLM"/>
    </source>
</evidence>
<sequence>MKNNYFIGLFAVFSFGMFLSACDRVSSSGHSSVLIQMPTVEQMQKMSQSDVSTMSSIDLQKLCFAVNVNGPGIASVPATTCDVERGTIAGAIGPGGELSVDVEIGMERNFELYAFLRQSTEPCPKVAKTGWSWPIERIYYLGKAENVDVKPNVIVEIPFTVPSQSQNIAVQKSWPASCLATTKTAPKRAGRVVSGASVMVSPMNYKVYSKVGPFNDEKTLGTNYKIKNWKVSQ</sequence>
<dbReference type="EMBL" id="LUKE01000001">
    <property type="protein sequence ID" value="KYG65757.1"/>
    <property type="molecule type" value="Genomic_DNA"/>
</dbReference>
<dbReference type="Proteomes" id="UP000075320">
    <property type="component" value="Unassembled WGS sequence"/>
</dbReference>
<comment type="caution">
    <text evidence="2">The sequence shown here is derived from an EMBL/GenBank/DDBJ whole genome shotgun (WGS) entry which is preliminary data.</text>
</comment>